<dbReference type="Gene3D" id="3.30.565.10">
    <property type="entry name" value="Histidine kinase-like ATPase, C-terminal domain"/>
    <property type="match status" value="1"/>
</dbReference>
<dbReference type="EC" id="2.7.13.3" evidence="3"/>
<keyword evidence="12" id="KW-0732">Signal</keyword>
<keyword evidence="8 11" id="KW-1133">Transmembrane helix</keyword>
<dbReference type="Gene3D" id="6.10.340.10">
    <property type="match status" value="1"/>
</dbReference>
<dbReference type="InterPro" id="IPR003661">
    <property type="entry name" value="HisK_dim/P_dom"/>
</dbReference>
<proteinExistence type="predicted"/>
<evidence type="ECO:0000313" key="15">
    <source>
        <dbReference type="EMBL" id="ROO84022.1"/>
    </source>
</evidence>
<keyword evidence="6 11" id="KW-0812">Transmembrane</keyword>
<dbReference type="CDD" id="cd00075">
    <property type="entry name" value="HATPase"/>
    <property type="match status" value="1"/>
</dbReference>
<evidence type="ECO:0000256" key="2">
    <source>
        <dbReference type="ARBA" id="ARBA00004236"/>
    </source>
</evidence>
<evidence type="ECO:0000256" key="5">
    <source>
        <dbReference type="ARBA" id="ARBA00022679"/>
    </source>
</evidence>
<feature type="domain" description="Histidine kinase" evidence="13">
    <location>
        <begin position="267"/>
        <end position="477"/>
    </location>
</feature>
<keyword evidence="5" id="KW-0808">Transferase</keyword>
<comment type="caution">
    <text evidence="15">The sequence shown here is derived from an EMBL/GenBank/DDBJ whole genome shotgun (WGS) entry which is preliminary data.</text>
</comment>
<dbReference type="PROSITE" id="PS51257">
    <property type="entry name" value="PROKAR_LIPOPROTEIN"/>
    <property type="match status" value="1"/>
</dbReference>
<dbReference type="InterPro" id="IPR005467">
    <property type="entry name" value="His_kinase_dom"/>
</dbReference>
<name>A0A3N1CRS2_9ACTN</name>
<evidence type="ECO:0000256" key="11">
    <source>
        <dbReference type="SAM" id="Phobius"/>
    </source>
</evidence>
<dbReference type="AlphaFoldDB" id="A0A3N1CRS2"/>
<dbReference type="PROSITE" id="PS50109">
    <property type="entry name" value="HIS_KIN"/>
    <property type="match status" value="1"/>
</dbReference>
<evidence type="ECO:0000256" key="4">
    <source>
        <dbReference type="ARBA" id="ARBA00022553"/>
    </source>
</evidence>
<dbReference type="InterPro" id="IPR003660">
    <property type="entry name" value="HAMP_dom"/>
</dbReference>
<protein>
    <recommendedName>
        <fullName evidence="3">histidine kinase</fullName>
        <ecNumber evidence="3">2.7.13.3</ecNumber>
    </recommendedName>
</protein>
<evidence type="ECO:0000256" key="9">
    <source>
        <dbReference type="ARBA" id="ARBA00023012"/>
    </source>
</evidence>
<dbReference type="CDD" id="cd06225">
    <property type="entry name" value="HAMP"/>
    <property type="match status" value="1"/>
</dbReference>
<dbReference type="InterPro" id="IPR050428">
    <property type="entry name" value="TCS_sensor_his_kinase"/>
</dbReference>
<evidence type="ECO:0000259" key="14">
    <source>
        <dbReference type="PROSITE" id="PS50885"/>
    </source>
</evidence>
<dbReference type="GO" id="GO:0000155">
    <property type="term" value="F:phosphorelay sensor kinase activity"/>
    <property type="evidence" value="ECO:0007669"/>
    <property type="project" value="InterPro"/>
</dbReference>
<evidence type="ECO:0000313" key="16">
    <source>
        <dbReference type="Proteomes" id="UP000272400"/>
    </source>
</evidence>
<gene>
    <name evidence="15" type="ORF">EDD29_1534</name>
</gene>
<dbReference type="Pfam" id="PF02518">
    <property type="entry name" value="HATPase_c"/>
    <property type="match status" value="1"/>
</dbReference>
<dbReference type="SUPFAM" id="SSF158472">
    <property type="entry name" value="HAMP domain-like"/>
    <property type="match status" value="1"/>
</dbReference>
<dbReference type="SMART" id="SM00388">
    <property type="entry name" value="HisKA"/>
    <property type="match status" value="1"/>
</dbReference>
<dbReference type="GO" id="GO:0005886">
    <property type="term" value="C:plasma membrane"/>
    <property type="evidence" value="ECO:0007669"/>
    <property type="project" value="UniProtKB-SubCell"/>
</dbReference>
<dbReference type="SMART" id="SM00387">
    <property type="entry name" value="HATPase_c"/>
    <property type="match status" value="1"/>
</dbReference>
<accession>A0A3N1CRS2</accession>
<dbReference type="InterPro" id="IPR004358">
    <property type="entry name" value="Sig_transdc_His_kin-like_C"/>
</dbReference>
<organism evidence="15 16">
    <name type="scientific">Actinocorallia herbida</name>
    <dbReference type="NCBI Taxonomy" id="58109"/>
    <lineage>
        <taxon>Bacteria</taxon>
        <taxon>Bacillati</taxon>
        <taxon>Actinomycetota</taxon>
        <taxon>Actinomycetes</taxon>
        <taxon>Streptosporangiales</taxon>
        <taxon>Thermomonosporaceae</taxon>
        <taxon>Actinocorallia</taxon>
    </lineage>
</organism>
<keyword evidence="16" id="KW-1185">Reference proteome</keyword>
<dbReference type="PANTHER" id="PTHR45436:SF5">
    <property type="entry name" value="SENSOR HISTIDINE KINASE TRCS"/>
    <property type="match status" value="1"/>
</dbReference>
<reference evidence="15 16" key="1">
    <citation type="submission" date="2018-11" db="EMBL/GenBank/DDBJ databases">
        <title>Sequencing the genomes of 1000 actinobacteria strains.</title>
        <authorList>
            <person name="Klenk H.-P."/>
        </authorList>
    </citation>
    <scope>NUCLEOTIDE SEQUENCE [LARGE SCALE GENOMIC DNA]</scope>
    <source>
        <strain evidence="15 16">DSM 44254</strain>
    </source>
</reference>
<evidence type="ECO:0000256" key="12">
    <source>
        <dbReference type="SAM" id="SignalP"/>
    </source>
</evidence>
<keyword evidence="10 11" id="KW-0472">Membrane</keyword>
<keyword evidence="9" id="KW-0902">Two-component regulatory system</keyword>
<dbReference type="EMBL" id="RJKE01000001">
    <property type="protein sequence ID" value="ROO84022.1"/>
    <property type="molecule type" value="Genomic_DNA"/>
</dbReference>
<dbReference type="InterPro" id="IPR036097">
    <property type="entry name" value="HisK_dim/P_sf"/>
</dbReference>
<dbReference type="Pfam" id="PF00512">
    <property type="entry name" value="HisKA"/>
    <property type="match status" value="1"/>
</dbReference>
<feature type="domain" description="HAMP" evidence="14">
    <location>
        <begin position="206"/>
        <end position="259"/>
    </location>
</feature>
<dbReference type="Proteomes" id="UP000272400">
    <property type="component" value="Unassembled WGS sequence"/>
</dbReference>
<evidence type="ECO:0000256" key="8">
    <source>
        <dbReference type="ARBA" id="ARBA00022989"/>
    </source>
</evidence>
<dbReference type="SUPFAM" id="SSF47384">
    <property type="entry name" value="Homodimeric domain of signal transducing histidine kinase"/>
    <property type="match status" value="1"/>
</dbReference>
<dbReference type="Gene3D" id="1.10.287.130">
    <property type="match status" value="1"/>
</dbReference>
<dbReference type="PRINTS" id="PR00344">
    <property type="entry name" value="BCTRLSENSOR"/>
</dbReference>
<dbReference type="CDD" id="cd00082">
    <property type="entry name" value="HisKA"/>
    <property type="match status" value="1"/>
</dbReference>
<feature type="signal peptide" evidence="12">
    <location>
        <begin position="1"/>
        <end position="23"/>
    </location>
</feature>
<dbReference type="Pfam" id="PF00672">
    <property type="entry name" value="HAMP"/>
    <property type="match status" value="1"/>
</dbReference>
<dbReference type="PROSITE" id="PS50885">
    <property type="entry name" value="HAMP"/>
    <property type="match status" value="1"/>
</dbReference>
<feature type="transmembrane region" description="Helical" evidence="11">
    <location>
        <begin position="182"/>
        <end position="205"/>
    </location>
</feature>
<evidence type="ECO:0000256" key="7">
    <source>
        <dbReference type="ARBA" id="ARBA00022777"/>
    </source>
</evidence>
<dbReference type="RefSeq" id="WP_123663614.1">
    <property type="nucleotide sequence ID" value="NZ_RJKE01000001.1"/>
</dbReference>
<feature type="chain" id="PRO_5039239392" description="histidine kinase" evidence="12">
    <location>
        <begin position="24"/>
        <end position="480"/>
    </location>
</feature>
<evidence type="ECO:0000259" key="13">
    <source>
        <dbReference type="PROSITE" id="PS50109"/>
    </source>
</evidence>
<sequence length="480" mass="51031">MRRLPLRGRIALLASAAVAVAVAACAVASWFLVRDALYSQLDRQLGIQADRPPGRDGLGDWSRREIDIAAGQCTSEPLTDESEGPFGGGPRPGGRLQQVVLPDGSVCTIPNGGKITVTDADLAVARGESERVVHDGSALDTDGNTVDVRIITTSEVLNAENYRITSMTALPLSQVTDPLRELALTLLLVSACGIVGSAIAGLMIARASLKPVDNLTDAVEEVARTEDLSVRLPEEGTDEIARLGRSFNTLTTALAASQERQRNLVADAGHELRTPLTSMRTNIDLLIRSQETGRELPPDTKSRLLNSVRAQMRELTSLIGDLLQLGSPAAKPRQHTEVAFHEVVERAVERARLRGPTLTVSASLQPWWVEGDPDGLERAVVNLCDNAVKFSPPGGSVEVSLDHGVLLVRDHGPGVAEDDLPYVFERFWRSPSARSLPGSGLGLSIVAQVARDAGGDVSLAPATGGGTVARLALPGTLIRR</sequence>
<dbReference type="InterPro" id="IPR003594">
    <property type="entry name" value="HATPase_dom"/>
</dbReference>
<evidence type="ECO:0000256" key="1">
    <source>
        <dbReference type="ARBA" id="ARBA00000085"/>
    </source>
</evidence>
<keyword evidence="7 15" id="KW-0418">Kinase</keyword>
<keyword evidence="4" id="KW-0597">Phosphoprotein</keyword>
<evidence type="ECO:0000256" key="3">
    <source>
        <dbReference type="ARBA" id="ARBA00012438"/>
    </source>
</evidence>
<dbReference type="SUPFAM" id="SSF55874">
    <property type="entry name" value="ATPase domain of HSP90 chaperone/DNA topoisomerase II/histidine kinase"/>
    <property type="match status" value="1"/>
</dbReference>
<evidence type="ECO:0000256" key="10">
    <source>
        <dbReference type="ARBA" id="ARBA00023136"/>
    </source>
</evidence>
<evidence type="ECO:0000256" key="6">
    <source>
        <dbReference type="ARBA" id="ARBA00022692"/>
    </source>
</evidence>
<dbReference type="SMART" id="SM00304">
    <property type="entry name" value="HAMP"/>
    <property type="match status" value="1"/>
</dbReference>
<comment type="catalytic activity">
    <reaction evidence="1">
        <text>ATP + protein L-histidine = ADP + protein N-phospho-L-histidine.</text>
        <dbReference type="EC" id="2.7.13.3"/>
    </reaction>
</comment>
<dbReference type="OrthoDB" id="9786919at2"/>
<dbReference type="PANTHER" id="PTHR45436">
    <property type="entry name" value="SENSOR HISTIDINE KINASE YKOH"/>
    <property type="match status" value="1"/>
</dbReference>
<dbReference type="InterPro" id="IPR036890">
    <property type="entry name" value="HATPase_C_sf"/>
</dbReference>
<comment type="subcellular location">
    <subcellularLocation>
        <location evidence="2">Cell membrane</location>
    </subcellularLocation>
</comment>